<dbReference type="PANTHER" id="PTHR40469">
    <property type="entry name" value="SECRETED GLYCOSYL HYDROLASE"/>
    <property type="match status" value="1"/>
</dbReference>
<dbReference type="Pfam" id="PF22633">
    <property type="entry name" value="F5_F8_type_C_2"/>
    <property type="match status" value="1"/>
</dbReference>
<evidence type="ECO:0000256" key="2">
    <source>
        <dbReference type="SAM" id="MobiDB-lite"/>
    </source>
</evidence>
<reference evidence="7 8" key="1">
    <citation type="submission" date="2016-10" db="EMBL/GenBank/DDBJ databases">
        <authorList>
            <person name="de Groot N.N."/>
        </authorList>
    </citation>
    <scope>NUCLEOTIDE SEQUENCE [LARGE SCALE GENOMIC DNA]</scope>
    <source>
        <strain evidence="7 8">CGMCC 4.5739</strain>
    </source>
</reference>
<evidence type="ECO:0000259" key="6">
    <source>
        <dbReference type="PROSITE" id="PS51175"/>
    </source>
</evidence>
<gene>
    <name evidence="7" type="ORF">SAMN05421773_11847</name>
</gene>
<dbReference type="EMBL" id="FOLM01000018">
    <property type="protein sequence ID" value="SFD53792.1"/>
    <property type="molecule type" value="Genomic_DNA"/>
</dbReference>
<evidence type="ECO:0000256" key="3">
    <source>
        <dbReference type="SAM" id="SignalP"/>
    </source>
</evidence>
<accession>A0A1I1T5D3</accession>
<evidence type="ECO:0000259" key="5">
    <source>
        <dbReference type="PROSITE" id="PS50093"/>
    </source>
</evidence>
<sequence>MQLSRRLRLSAALTAVATAFTVAVTAPPAQAHDEFDVLVFSRTAGFRHDSIDEGIAAIRQLGAENHFSVTATEDPAQFTDANLAQYEAVVWLSTTGDVLDSAQQAAFERYIRAGGGYAGIHAASDTEYDWPWYGGLVGAYFDSHPHNQQATLTVEDPDHPSTAHLPDSWSRFDEWYNYRDNPRGDVHVLASLDESSYTGGTMDGDHPIAWCHAYDGGRSWYTGGGHTAESYSEPEFRQHLLGGILSVAGAAPAPECGGTAGPPEDPVFQQVALAKTGAEVGEPMSLTVLPDGGVLHTSRDGTVRHTDFAGNTRVAGRLDVYSHDEEGLQGIAADPGFAANRWVYLFYAPRLSTPDGGAPATGTPAEMAPFDGVNRLSRFTLNADHTLDPDSEVTLLDVPTNRGMCCHVGGDIDFDAAGNLYLTTGDDSNPFESDGYSPLDERSDSNPGYDAQRTSANSNDLRGKILRITPQPDGTYTIPEGNMFAPGTPDTRPEIYAMGFRNPFRMSVDDETGIVYLGDYGPDAGTADSERGPAGSVSFERVTGPGFYGWPYCDNFNNPYHEWVFPGGPSEGAYDCAGGPVNDSPNNTGITELPPSQAAWIPYAPGMEPPEFGQGSWSPMGGPVYRYDPDSPSTIKFPPQFDGQYFAGEFGRRWIRNIELDAAGGVAAINDFPWTGTQVMDMEFGDNGALYVLDYGTGWFNGDENAGLYRIEHVSGDDGRAPVAAVSADRTSGTAPLTVAFSSEGSSDPDGDPLGYSWDFGDGSPPSAEPHPTHTYTENGQYTATLTVSDGVHRGTASLPVTVGNTAPTVELRLPLDGRVFHWGDAVPFEVEVVDPEDGAIDCSRVRVSYVLGHDAHGHALGHTTGCSGVLEANTDGEHGGAANVFGVIDAEYTDNGVAGQGSLTGRDQSVLQPATRQAEHYSSAQGVTAVDSATAHGARAVGDIGDGNWIAFEPYNLTGIRSFSARVGAAAAGGRVEFRAGSATGPLLGEAAVPATGGTDTYTEIAAPLEPYTTSRPLYLVFRGSGGDLFRLDEFTLSTEEVPDPGPGANLAEGRPVTVSSVEGDDPGLAGALAVDGDPGTRWSSGFSDPQWIAVDLGASHDIDRVALHWETAYGSDYRIQVSEDGTTWTTVTTVTGGDGGTDDHTGLDATGRHLRINGTARGTAWGYSLWELTAWGG</sequence>
<dbReference type="AlphaFoldDB" id="A0A1I1T5D3"/>
<dbReference type="Pfam" id="PF18911">
    <property type="entry name" value="PKD_4"/>
    <property type="match status" value="1"/>
</dbReference>
<feature type="compositionally biased region" description="Low complexity" evidence="2">
    <location>
        <begin position="742"/>
        <end position="757"/>
    </location>
</feature>
<dbReference type="InterPro" id="IPR008979">
    <property type="entry name" value="Galactose-bd-like_sf"/>
</dbReference>
<name>A0A1I1T5D3_9ACTN</name>
<dbReference type="Gene3D" id="3.40.50.880">
    <property type="match status" value="1"/>
</dbReference>
<dbReference type="InterPro" id="IPR012938">
    <property type="entry name" value="Glc/Sorbosone_DH"/>
</dbReference>
<dbReference type="InterPro" id="IPR011041">
    <property type="entry name" value="Quinoprot_gluc/sorb_DH_b-prop"/>
</dbReference>
<dbReference type="InterPro" id="IPR006584">
    <property type="entry name" value="Cellulose-bd_IV"/>
</dbReference>
<feature type="domain" description="PKD" evidence="5">
    <location>
        <begin position="722"/>
        <end position="803"/>
    </location>
</feature>
<dbReference type="GO" id="GO:0005975">
    <property type="term" value="P:carbohydrate metabolic process"/>
    <property type="evidence" value="ECO:0007669"/>
    <property type="project" value="UniProtKB-ARBA"/>
</dbReference>
<dbReference type="SUPFAM" id="SSF50952">
    <property type="entry name" value="Soluble quinoprotein glucose dehydrogenase"/>
    <property type="match status" value="1"/>
</dbReference>
<keyword evidence="8" id="KW-1185">Reference proteome</keyword>
<dbReference type="PROSITE" id="PS51175">
    <property type="entry name" value="CBM6"/>
    <property type="match status" value="1"/>
</dbReference>
<feature type="region of interest" description="Disordered" evidence="2">
    <location>
        <begin position="425"/>
        <end position="457"/>
    </location>
</feature>
<dbReference type="SUPFAM" id="SSF49785">
    <property type="entry name" value="Galactose-binding domain-like"/>
    <property type="match status" value="2"/>
</dbReference>
<feature type="chain" id="PRO_5011738703" evidence="3">
    <location>
        <begin position="32"/>
        <end position="1179"/>
    </location>
</feature>
<evidence type="ECO:0000313" key="7">
    <source>
        <dbReference type="EMBL" id="SFD53792.1"/>
    </source>
</evidence>
<dbReference type="Gene3D" id="2.60.40.10">
    <property type="entry name" value="Immunoglobulins"/>
    <property type="match status" value="1"/>
</dbReference>
<protein>
    <submittedName>
        <fullName evidence="7">Glucose/arabinose dehydrogenase, beta-propeller fold</fullName>
    </submittedName>
</protein>
<feature type="domain" description="F5/8 type C" evidence="4">
    <location>
        <begin position="1041"/>
        <end position="1179"/>
    </location>
</feature>
<dbReference type="STRING" id="910347.SAMN05421773_11847"/>
<dbReference type="SUPFAM" id="SSF49299">
    <property type="entry name" value="PKD domain"/>
    <property type="match status" value="1"/>
</dbReference>
<dbReference type="SMART" id="SM00089">
    <property type="entry name" value="PKD"/>
    <property type="match status" value="1"/>
</dbReference>
<feature type="signal peptide" evidence="3">
    <location>
        <begin position="1"/>
        <end position="31"/>
    </location>
</feature>
<dbReference type="PROSITE" id="PS51318">
    <property type="entry name" value="TAT"/>
    <property type="match status" value="1"/>
</dbReference>
<feature type="domain" description="CBM6" evidence="6">
    <location>
        <begin position="915"/>
        <end position="1039"/>
    </location>
</feature>
<dbReference type="InterPro" id="IPR029062">
    <property type="entry name" value="Class_I_gatase-like"/>
</dbReference>
<dbReference type="InterPro" id="IPR005084">
    <property type="entry name" value="CBM6"/>
</dbReference>
<dbReference type="SMART" id="SM00606">
    <property type="entry name" value="CBD_IV"/>
    <property type="match status" value="1"/>
</dbReference>
<proteinExistence type="predicted"/>
<evidence type="ECO:0000313" key="8">
    <source>
        <dbReference type="Proteomes" id="UP000199207"/>
    </source>
</evidence>
<keyword evidence="1 3" id="KW-0732">Signal</keyword>
<dbReference type="GO" id="GO:0030246">
    <property type="term" value="F:carbohydrate binding"/>
    <property type="evidence" value="ECO:0007669"/>
    <property type="project" value="InterPro"/>
</dbReference>
<dbReference type="InterPro" id="IPR035986">
    <property type="entry name" value="PKD_dom_sf"/>
</dbReference>
<dbReference type="InterPro" id="IPR013783">
    <property type="entry name" value="Ig-like_fold"/>
</dbReference>
<dbReference type="Gene3D" id="2.120.10.30">
    <property type="entry name" value="TolB, C-terminal domain"/>
    <property type="match status" value="1"/>
</dbReference>
<dbReference type="RefSeq" id="WP_217652583.1">
    <property type="nucleotide sequence ID" value="NZ_FOLM01000018.1"/>
</dbReference>
<evidence type="ECO:0000259" key="4">
    <source>
        <dbReference type="PROSITE" id="PS50022"/>
    </source>
</evidence>
<dbReference type="PANTHER" id="PTHR40469:SF2">
    <property type="entry name" value="GALACTOSE-BINDING DOMAIN-LIKE SUPERFAMILY PROTEIN"/>
    <property type="match status" value="1"/>
</dbReference>
<dbReference type="Pfam" id="PF07995">
    <property type="entry name" value="GSDH"/>
    <property type="match status" value="1"/>
</dbReference>
<dbReference type="Proteomes" id="UP000199207">
    <property type="component" value="Unassembled WGS sequence"/>
</dbReference>
<evidence type="ECO:0000256" key="1">
    <source>
        <dbReference type="ARBA" id="ARBA00022729"/>
    </source>
</evidence>
<organism evidence="7 8">
    <name type="scientific">Streptomyces aidingensis</name>
    <dbReference type="NCBI Taxonomy" id="910347"/>
    <lineage>
        <taxon>Bacteria</taxon>
        <taxon>Bacillati</taxon>
        <taxon>Actinomycetota</taxon>
        <taxon>Actinomycetes</taxon>
        <taxon>Kitasatosporales</taxon>
        <taxon>Streptomycetaceae</taxon>
        <taxon>Streptomyces</taxon>
    </lineage>
</organism>
<dbReference type="InterPro" id="IPR000421">
    <property type="entry name" value="FA58C"/>
</dbReference>
<dbReference type="CDD" id="cd04084">
    <property type="entry name" value="CBM6_xylanase-like"/>
    <property type="match status" value="1"/>
</dbReference>
<dbReference type="PROSITE" id="PS50022">
    <property type="entry name" value="FA58C_3"/>
    <property type="match status" value="1"/>
</dbReference>
<dbReference type="InterPro" id="IPR000601">
    <property type="entry name" value="PKD_dom"/>
</dbReference>
<dbReference type="Gene3D" id="2.60.120.260">
    <property type="entry name" value="Galactose-binding domain-like"/>
    <property type="match status" value="2"/>
</dbReference>
<dbReference type="InterPro" id="IPR022409">
    <property type="entry name" value="PKD/Chitinase_dom"/>
</dbReference>
<dbReference type="CDD" id="cd00146">
    <property type="entry name" value="PKD"/>
    <property type="match status" value="1"/>
</dbReference>
<dbReference type="InterPro" id="IPR029010">
    <property type="entry name" value="ThuA-like"/>
</dbReference>
<feature type="region of interest" description="Disordered" evidence="2">
    <location>
        <begin position="740"/>
        <end position="777"/>
    </location>
</feature>
<dbReference type="Pfam" id="PF06283">
    <property type="entry name" value="ThuA"/>
    <property type="match status" value="1"/>
</dbReference>
<dbReference type="InterPro" id="IPR011042">
    <property type="entry name" value="6-blade_b-propeller_TolB-like"/>
</dbReference>
<dbReference type="PROSITE" id="PS50093">
    <property type="entry name" value="PKD"/>
    <property type="match status" value="1"/>
</dbReference>
<dbReference type="Pfam" id="PF03422">
    <property type="entry name" value="CBM_6"/>
    <property type="match status" value="1"/>
</dbReference>
<dbReference type="SUPFAM" id="SSF52317">
    <property type="entry name" value="Class I glutamine amidotransferase-like"/>
    <property type="match status" value="1"/>
</dbReference>
<dbReference type="InterPro" id="IPR006311">
    <property type="entry name" value="TAT_signal"/>
</dbReference>